<sequence length="128" mass="13642">MQLYTSQIIRKTNRIPAGRQHGMTRSSPRRRDDPEENKKCRKTRNGRIPKERSGSLASENIGGGVSTTSYCGGESMLKKGVYPQGNKRSATVGAIRPSGTNANGDVVGGDGEVARATRSAPSPEAQLA</sequence>
<keyword evidence="2" id="KW-1185">Reference proteome</keyword>
<evidence type="ECO:0000313" key="3">
    <source>
        <dbReference type="WBParaSite" id="L893_g32917.t1"/>
    </source>
</evidence>
<dbReference type="AlphaFoldDB" id="A0A1I8A5Y3"/>
<feature type="region of interest" description="Disordered" evidence="1">
    <location>
        <begin position="1"/>
        <end position="70"/>
    </location>
</feature>
<protein>
    <submittedName>
        <fullName evidence="3">Uncharacterized protein</fullName>
    </submittedName>
</protein>
<reference evidence="3" key="1">
    <citation type="submission" date="2016-11" db="UniProtKB">
        <authorList>
            <consortium name="WormBaseParasite"/>
        </authorList>
    </citation>
    <scope>IDENTIFICATION</scope>
</reference>
<evidence type="ECO:0000256" key="1">
    <source>
        <dbReference type="SAM" id="MobiDB-lite"/>
    </source>
</evidence>
<accession>A0A1I8A5Y3</accession>
<proteinExistence type="predicted"/>
<dbReference type="Proteomes" id="UP000095287">
    <property type="component" value="Unplaced"/>
</dbReference>
<feature type="compositionally biased region" description="Polar residues" evidence="1">
    <location>
        <begin position="1"/>
        <end position="10"/>
    </location>
</feature>
<evidence type="ECO:0000313" key="2">
    <source>
        <dbReference type="Proteomes" id="UP000095287"/>
    </source>
</evidence>
<feature type="region of interest" description="Disordered" evidence="1">
    <location>
        <begin position="90"/>
        <end position="128"/>
    </location>
</feature>
<organism evidence="2 3">
    <name type="scientific">Steinernema glaseri</name>
    <dbReference type="NCBI Taxonomy" id="37863"/>
    <lineage>
        <taxon>Eukaryota</taxon>
        <taxon>Metazoa</taxon>
        <taxon>Ecdysozoa</taxon>
        <taxon>Nematoda</taxon>
        <taxon>Chromadorea</taxon>
        <taxon>Rhabditida</taxon>
        <taxon>Tylenchina</taxon>
        <taxon>Panagrolaimomorpha</taxon>
        <taxon>Strongyloidoidea</taxon>
        <taxon>Steinernematidae</taxon>
        <taxon>Steinernema</taxon>
    </lineage>
</organism>
<name>A0A1I8A5Y3_9BILA</name>
<feature type="compositionally biased region" description="Basic and acidic residues" evidence="1">
    <location>
        <begin position="29"/>
        <end position="38"/>
    </location>
</feature>
<dbReference type="WBParaSite" id="L893_g32917.t1">
    <property type="protein sequence ID" value="L893_g32917.t1"/>
    <property type="gene ID" value="L893_g32917"/>
</dbReference>